<sequence length="432" mass="47843">MQSVTFGICNLTLRLDNTPDRLEHLTVELCHYFRRFQQRQIFRSYQIHGQRTAASQVWVQNMSLYLGAAIGTAGGVLLPRLFAKRASAQRTTRATSVGANPSAPDVIPVLSEKEYLRNLRSKRVEDPGFFALYSSFAGGIVTDPALMNIPLDDHMVHRGHGVFDTATLVNGMLYGLDTHLARFLESAKCARIHHDFTKQRMMQIIEQTCSASGKRDASVRYWMTTGPGDFSFVPYRCIEPCFYVMVFGGLPMDDEDLDKGISEVTVKGVPMKPPLLATMKSNNYLLNCLTAMEATDRGGRFGILVDTDGTIGESCVMNVAFVNAGGVFVTPLFRNILSGTTVRKAMELAQALVETGELKGIEQRDVYESEAREAKEMILFAGDSHITPVTEWDGQKVGTGEAGPVFKALNALLDEHIRISSTATQLRVRYVH</sequence>
<comment type="cofactor">
    <cofactor evidence="1">
        <name>pyridoxal 5'-phosphate</name>
        <dbReference type="ChEBI" id="CHEBI:597326"/>
    </cofactor>
</comment>
<dbReference type="GO" id="GO:0003824">
    <property type="term" value="F:catalytic activity"/>
    <property type="evidence" value="ECO:0007669"/>
    <property type="project" value="InterPro"/>
</dbReference>
<dbReference type="FunFam" id="3.20.10.10:FF:000002">
    <property type="entry name" value="D-alanine aminotransferase"/>
    <property type="match status" value="1"/>
</dbReference>
<dbReference type="GO" id="GO:0008652">
    <property type="term" value="P:amino acid biosynthetic process"/>
    <property type="evidence" value="ECO:0007669"/>
    <property type="project" value="UniProtKB-ARBA"/>
</dbReference>
<evidence type="ECO:0000313" key="4">
    <source>
        <dbReference type="EMBL" id="KAK3240312.1"/>
    </source>
</evidence>
<keyword evidence="3" id="KW-0663">Pyridoxal phosphate</keyword>
<dbReference type="CDD" id="cd00449">
    <property type="entry name" value="PLPDE_IV"/>
    <property type="match status" value="1"/>
</dbReference>
<dbReference type="EMBL" id="LGRX02033680">
    <property type="protein sequence ID" value="KAK3240312.1"/>
    <property type="molecule type" value="Genomic_DNA"/>
</dbReference>
<dbReference type="Proteomes" id="UP001190700">
    <property type="component" value="Unassembled WGS sequence"/>
</dbReference>
<evidence type="ECO:0000256" key="2">
    <source>
        <dbReference type="ARBA" id="ARBA00009320"/>
    </source>
</evidence>
<dbReference type="InterPro" id="IPR050571">
    <property type="entry name" value="Class-IV_PLP-Dep_Aminotrnsfr"/>
</dbReference>
<dbReference type="GO" id="GO:0046394">
    <property type="term" value="P:carboxylic acid biosynthetic process"/>
    <property type="evidence" value="ECO:0007669"/>
    <property type="project" value="UniProtKB-ARBA"/>
</dbReference>
<dbReference type="PANTHER" id="PTHR42743">
    <property type="entry name" value="AMINO-ACID AMINOTRANSFERASE"/>
    <property type="match status" value="1"/>
</dbReference>
<dbReference type="PANTHER" id="PTHR42743:SF22">
    <property type="entry name" value="D-AMINO-ACID TRANSAMINASE, CHLOROPLASTIC"/>
    <property type="match status" value="1"/>
</dbReference>
<dbReference type="SUPFAM" id="SSF56752">
    <property type="entry name" value="D-aminoacid aminotransferase-like PLP-dependent enzymes"/>
    <property type="match status" value="1"/>
</dbReference>
<evidence type="ECO:0000256" key="3">
    <source>
        <dbReference type="ARBA" id="ARBA00022898"/>
    </source>
</evidence>
<dbReference type="Gene3D" id="3.20.10.10">
    <property type="entry name" value="D-amino Acid Aminotransferase, subunit A, domain 2"/>
    <property type="match status" value="1"/>
</dbReference>
<dbReference type="Gene3D" id="3.30.470.10">
    <property type="match status" value="1"/>
</dbReference>
<accession>A0AAE0BRD6</accession>
<organism evidence="4 5">
    <name type="scientific">Cymbomonas tetramitiformis</name>
    <dbReference type="NCBI Taxonomy" id="36881"/>
    <lineage>
        <taxon>Eukaryota</taxon>
        <taxon>Viridiplantae</taxon>
        <taxon>Chlorophyta</taxon>
        <taxon>Pyramimonadophyceae</taxon>
        <taxon>Pyramimonadales</taxon>
        <taxon>Pyramimonadaceae</taxon>
        <taxon>Cymbomonas</taxon>
    </lineage>
</organism>
<comment type="caution">
    <text evidence="4">The sequence shown here is derived from an EMBL/GenBank/DDBJ whole genome shotgun (WGS) entry which is preliminary data.</text>
</comment>
<comment type="similarity">
    <text evidence="2">Belongs to the class-IV pyridoxal-phosphate-dependent aminotransferase family.</text>
</comment>
<dbReference type="InterPro" id="IPR001544">
    <property type="entry name" value="Aminotrans_IV"/>
</dbReference>
<gene>
    <name evidence="4" type="ORF">CYMTET_49843</name>
</gene>
<name>A0AAE0BRD6_9CHLO</name>
<proteinExistence type="inferred from homology"/>
<dbReference type="InterPro" id="IPR036038">
    <property type="entry name" value="Aminotransferase-like"/>
</dbReference>
<protein>
    <submittedName>
        <fullName evidence="4">Uncharacterized protein</fullName>
    </submittedName>
</protein>
<reference evidence="4 5" key="1">
    <citation type="journal article" date="2015" name="Genome Biol. Evol.">
        <title>Comparative Genomics of a Bacterivorous Green Alga Reveals Evolutionary Causalities and Consequences of Phago-Mixotrophic Mode of Nutrition.</title>
        <authorList>
            <person name="Burns J.A."/>
            <person name="Paasch A."/>
            <person name="Narechania A."/>
            <person name="Kim E."/>
        </authorList>
    </citation>
    <scope>NUCLEOTIDE SEQUENCE [LARGE SCALE GENOMIC DNA]</scope>
    <source>
        <strain evidence="4 5">PLY_AMNH</strain>
    </source>
</reference>
<dbReference type="Pfam" id="PF01063">
    <property type="entry name" value="Aminotran_4"/>
    <property type="match status" value="1"/>
</dbReference>
<dbReference type="AlphaFoldDB" id="A0AAE0BRD6"/>
<evidence type="ECO:0000313" key="5">
    <source>
        <dbReference type="Proteomes" id="UP001190700"/>
    </source>
</evidence>
<keyword evidence="5" id="KW-1185">Reference proteome</keyword>
<evidence type="ECO:0000256" key="1">
    <source>
        <dbReference type="ARBA" id="ARBA00001933"/>
    </source>
</evidence>
<dbReference type="InterPro" id="IPR043132">
    <property type="entry name" value="BCAT-like_C"/>
</dbReference>
<dbReference type="InterPro" id="IPR043131">
    <property type="entry name" value="BCAT-like_N"/>
</dbReference>